<dbReference type="AlphaFoldDB" id="A0AA41Y246"/>
<dbReference type="EMBL" id="JAMPJU010000007">
    <property type="protein sequence ID" value="MCV9882699.1"/>
    <property type="molecule type" value="Genomic_DNA"/>
</dbReference>
<dbReference type="EMBL" id="JAMPJT010000006">
    <property type="protein sequence ID" value="MCV9879267.1"/>
    <property type="molecule type" value="Genomic_DNA"/>
</dbReference>
<evidence type="ECO:0000313" key="2">
    <source>
        <dbReference type="EMBL" id="MCV9882699.1"/>
    </source>
</evidence>
<proteinExistence type="predicted"/>
<gene>
    <name evidence="1" type="ORF">NC803_10440</name>
    <name evidence="2" type="ORF">NC856_10495</name>
</gene>
<comment type="caution">
    <text evidence="1">The sequence shown here is derived from an EMBL/GenBank/DDBJ whole genome shotgun (WGS) entry which is preliminary data.</text>
</comment>
<keyword evidence="3" id="KW-1185">Reference proteome</keyword>
<evidence type="ECO:0000313" key="3">
    <source>
        <dbReference type="Proteomes" id="UP001165568"/>
    </source>
</evidence>
<accession>A0AA41Y246</accession>
<reference evidence="1" key="1">
    <citation type="submission" date="2022-04" db="EMBL/GenBank/DDBJ databases">
        <title>Brenneria sp. isolated from walnut trees in Serbia.</title>
        <authorList>
            <person name="Gasic K."/>
            <person name="Zlatkovic N."/>
            <person name="Kuzmanovic N."/>
        </authorList>
    </citation>
    <scope>NUCLEOTIDE SEQUENCE</scope>
    <source>
        <strain evidence="2">KBI 423</strain>
        <strain evidence="1">KBI 447</strain>
    </source>
</reference>
<dbReference type="Proteomes" id="UP001165568">
    <property type="component" value="Unassembled WGS sequence"/>
</dbReference>
<protein>
    <submittedName>
        <fullName evidence="1">Uncharacterized protein</fullName>
    </submittedName>
</protein>
<dbReference type="Proteomes" id="UP001165569">
    <property type="component" value="Unassembled WGS sequence"/>
</dbReference>
<name>A0AA41Y246_9GAMM</name>
<organism evidence="1 4">
    <name type="scientific">Brenneria izbisi</name>
    <dbReference type="NCBI Taxonomy" id="2939450"/>
    <lineage>
        <taxon>Bacteria</taxon>
        <taxon>Pseudomonadati</taxon>
        <taxon>Pseudomonadota</taxon>
        <taxon>Gammaproteobacteria</taxon>
        <taxon>Enterobacterales</taxon>
        <taxon>Pectobacteriaceae</taxon>
        <taxon>Brenneria</taxon>
    </lineage>
</organism>
<dbReference type="RefSeq" id="WP_264090386.1">
    <property type="nucleotide sequence ID" value="NZ_JAMPJT010000006.1"/>
</dbReference>
<evidence type="ECO:0000313" key="4">
    <source>
        <dbReference type="Proteomes" id="UP001165569"/>
    </source>
</evidence>
<evidence type="ECO:0000313" key="1">
    <source>
        <dbReference type="EMBL" id="MCV9879267.1"/>
    </source>
</evidence>
<sequence length="129" mass="15057">MHNNFVVVGSVHPQIGCLFLERIPNCEVGYVDIYQVTDSLSRADVHTAGWREHLSYESPPFDIRAISEHISRVDWYDNSHVHEICWKNNLPIKELREWSLDIRRWQDIPVIAKRDGQGNGYEAITIIRC</sequence>